<dbReference type="InterPro" id="IPR011010">
    <property type="entry name" value="DNA_brk_join_enz"/>
</dbReference>
<dbReference type="GO" id="GO:0007059">
    <property type="term" value="P:chromosome segregation"/>
    <property type="evidence" value="ECO:0007669"/>
    <property type="project" value="UniProtKB-KW"/>
</dbReference>
<feature type="domain" description="Tyr recombinase" evidence="3">
    <location>
        <begin position="1"/>
        <end position="170"/>
    </location>
</feature>
<dbReference type="PROSITE" id="PS51898">
    <property type="entry name" value="TYR_RECOMBINASE"/>
    <property type="match status" value="1"/>
</dbReference>
<dbReference type="PANTHER" id="PTHR30349">
    <property type="entry name" value="PHAGE INTEGRASE-RELATED"/>
    <property type="match status" value="1"/>
</dbReference>
<dbReference type="EMBL" id="JSAM01000054">
    <property type="protein sequence ID" value="KIA77934.1"/>
    <property type="molecule type" value="Genomic_DNA"/>
</dbReference>
<protein>
    <submittedName>
        <fullName evidence="4">Putative integrase/recombinase y4rC</fullName>
    </submittedName>
</protein>
<dbReference type="Gene3D" id="1.10.443.10">
    <property type="entry name" value="Intergrase catalytic core"/>
    <property type="match status" value="1"/>
</dbReference>
<dbReference type="Proteomes" id="UP000031307">
    <property type="component" value="Unassembled WGS sequence"/>
</dbReference>
<gene>
    <name evidence="4" type="ORF">DB43_FJ00120</name>
</gene>
<dbReference type="GO" id="GO:0015074">
    <property type="term" value="P:DNA integration"/>
    <property type="evidence" value="ECO:0007669"/>
    <property type="project" value="InterPro"/>
</dbReference>
<reference evidence="4 5" key="1">
    <citation type="journal article" date="2014" name="Mol. Biol. Evol.">
        <title>Massive expansion of Ubiquitination-related gene families within the Chlamydiae.</title>
        <authorList>
            <person name="Domman D."/>
            <person name="Collingro A."/>
            <person name="Lagkouvardos I."/>
            <person name="Gehre L."/>
            <person name="Weinmaier T."/>
            <person name="Rattei T."/>
            <person name="Subtil A."/>
            <person name="Horn M."/>
        </authorList>
    </citation>
    <scope>NUCLEOTIDE SEQUENCE [LARGE SCALE GENOMIC DNA]</scope>
    <source>
        <strain evidence="4 5">OEW1</strain>
    </source>
</reference>
<dbReference type="AlphaFoldDB" id="A0A0C1ENQ1"/>
<proteinExistence type="predicted"/>
<dbReference type="GO" id="GO:0003677">
    <property type="term" value="F:DNA binding"/>
    <property type="evidence" value="ECO:0007669"/>
    <property type="project" value="InterPro"/>
</dbReference>
<dbReference type="InterPro" id="IPR002104">
    <property type="entry name" value="Integrase_catalytic"/>
</dbReference>
<evidence type="ECO:0000313" key="5">
    <source>
        <dbReference type="Proteomes" id="UP000031307"/>
    </source>
</evidence>
<dbReference type="GO" id="GO:0006310">
    <property type="term" value="P:DNA recombination"/>
    <property type="evidence" value="ECO:0007669"/>
    <property type="project" value="UniProtKB-KW"/>
</dbReference>
<keyword evidence="2" id="KW-0233">DNA recombination</keyword>
<name>A0A0C1ENQ1_9BACT</name>
<dbReference type="PATRIC" id="fig|83552.4.peg.894"/>
<dbReference type="Pfam" id="PF00589">
    <property type="entry name" value="Phage_integrase"/>
    <property type="match status" value="1"/>
</dbReference>
<sequence length="196" mass="22424">MASTDQGKRDYALLLFLFNTGTRADEAAQLKIKDLDIAYNAKKNFSIVFIRGKGDKLRRCPLWHDTVNELTSLMDGRGPNEHVFLNRRKEPITRFGIHTLVKRHVKTALIVPSLEKKRISPHTIRHTTATHLLHAGVDINTIRAWLGHVSINTTNIYVEVDLEMKAKALACCEVSSKKIKKHWRDDKNLMDFLDSL</sequence>
<keyword evidence="1" id="KW-0159">Chromosome partition</keyword>
<dbReference type="OMA" id="RHLTQYE"/>
<evidence type="ECO:0000256" key="1">
    <source>
        <dbReference type="ARBA" id="ARBA00022829"/>
    </source>
</evidence>
<organism evidence="4 5">
    <name type="scientific">Parachlamydia acanthamoebae</name>
    <dbReference type="NCBI Taxonomy" id="83552"/>
    <lineage>
        <taxon>Bacteria</taxon>
        <taxon>Pseudomonadati</taxon>
        <taxon>Chlamydiota</taxon>
        <taxon>Chlamydiia</taxon>
        <taxon>Parachlamydiales</taxon>
        <taxon>Parachlamydiaceae</taxon>
        <taxon>Parachlamydia</taxon>
    </lineage>
</organism>
<dbReference type="InterPro" id="IPR050090">
    <property type="entry name" value="Tyrosine_recombinase_XerCD"/>
</dbReference>
<comment type="caution">
    <text evidence="4">The sequence shown here is derived from an EMBL/GenBank/DDBJ whole genome shotgun (WGS) entry which is preliminary data.</text>
</comment>
<dbReference type="RefSeq" id="WP_013924920.1">
    <property type="nucleotide sequence ID" value="NZ_BAWW01000005.1"/>
</dbReference>
<evidence type="ECO:0000259" key="3">
    <source>
        <dbReference type="PROSITE" id="PS51898"/>
    </source>
</evidence>
<dbReference type="PANTHER" id="PTHR30349:SF81">
    <property type="entry name" value="TYROSINE RECOMBINASE XERC"/>
    <property type="match status" value="1"/>
</dbReference>
<evidence type="ECO:0000256" key="2">
    <source>
        <dbReference type="ARBA" id="ARBA00023172"/>
    </source>
</evidence>
<dbReference type="SUPFAM" id="SSF56349">
    <property type="entry name" value="DNA breaking-rejoining enzymes"/>
    <property type="match status" value="1"/>
</dbReference>
<accession>A0A0C1ENQ1</accession>
<evidence type="ECO:0000313" key="4">
    <source>
        <dbReference type="EMBL" id="KIA77934.1"/>
    </source>
</evidence>
<dbReference type="InterPro" id="IPR013762">
    <property type="entry name" value="Integrase-like_cat_sf"/>
</dbReference>